<name>A0A414Z4L8_9BACE</name>
<keyword evidence="1" id="KW-0378">Hydrolase</keyword>
<evidence type="ECO:0000313" key="3">
    <source>
        <dbReference type="EMBL" id="RHH95387.1"/>
    </source>
</evidence>
<dbReference type="InterPro" id="IPR008979">
    <property type="entry name" value="Galactose-bd-like_sf"/>
</dbReference>
<evidence type="ECO:0000259" key="2">
    <source>
        <dbReference type="Pfam" id="PF03629"/>
    </source>
</evidence>
<evidence type="ECO:0000313" key="4">
    <source>
        <dbReference type="Proteomes" id="UP000283512"/>
    </source>
</evidence>
<dbReference type="InterPro" id="IPR005181">
    <property type="entry name" value="SASA"/>
</dbReference>
<comment type="caution">
    <text evidence="3">The sequence shown here is derived from an EMBL/GenBank/DDBJ whole genome shotgun (WGS) entry which is preliminary data.</text>
</comment>
<dbReference type="PANTHER" id="PTHR22901">
    <property type="entry name" value="SIALATE O-ACETYLESTERASE"/>
    <property type="match status" value="1"/>
</dbReference>
<dbReference type="SUPFAM" id="SSF49785">
    <property type="entry name" value="Galactose-binding domain-like"/>
    <property type="match status" value="1"/>
</dbReference>
<dbReference type="EMBL" id="QRKD01000001">
    <property type="protein sequence ID" value="RHH95387.1"/>
    <property type="molecule type" value="Genomic_DNA"/>
</dbReference>
<feature type="domain" description="Sialate O-acetylesterase" evidence="2">
    <location>
        <begin position="105"/>
        <end position="211"/>
    </location>
</feature>
<dbReference type="PANTHER" id="PTHR22901:SF0">
    <property type="entry name" value="SIALATE O-ACETYLESTERASE"/>
    <property type="match status" value="1"/>
</dbReference>
<proteinExistence type="predicted"/>
<dbReference type="InterPro" id="IPR036514">
    <property type="entry name" value="SGNH_hydro_sf"/>
</dbReference>
<dbReference type="InterPro" id="IPR039329">
    <property type="entry name" value="SIAE"/>
</dbReference>
<dbReference type="Gene3D" id="3.40.50.1110">
    <property type="entry name" value="SGNH hydrolase"/>
    <property type="match status" value="2"/>
</dbReference>
<dbReference type="GO" id="GO:0005975">
    <property type="term" value="P:carbohydrate metabolic process"/>
    <property type="evidence" value="ECO:0007669"/>
    <property type="project" value="TreeGrafter"/>
</dbReference>
<accession>A0A414Z4L8</accession>
<dbReference type="Pfam" id="PF03629">
    <property type="entry name" value="SASA"/>
    <property type="match status" value="2"/>
</dbReference>
<dbReference type="GO" id="GO:0001681">
    <property type="term" value="F:sialate O-acetylesterase activity"/>
    <property type="evidence" value="ECO:0007669"/>
    <property type="project" value="InterPro"/>
</dbReference>
<dbReference type="AlphaFoldDB" id="A0A414Z4L8"/>
<reference evidence="3 4" key="1">
    <citation type="submission" date="2018-08" db="EMBL/GenBank/DDBJ databases">
        <title>A genome reference for cultivated species of the human gut microbiota.</title>
        <authorList>
            <person name="Zou Y."/>
            <person name="Xue W."/>
            <person name="Luo G."/>
        </authorList>
    </citation>
    <scope>NUCLEOTIDE SEQUENCE [LARGE SCALE GENOMIC DNA]</scope>
    <source>
        <strain evidence="3 4">AM16-49B</strain>
    </source>
</reference>
<organism evidence="3 4">
    <name type="scientific">Bacteroides caccae</name>
    <dbReference type="NCBI Taxonomy" id="47678"/>
    <lineage>
        <taxon>Bacteria</taxon>
        <taxon>Pseudomonadati</taxon>
        <taxon>Bacteroidota</taxon>
        <taxon>Bacteroidia</taxon>
        <taxon>Bacteroidales</taxon>
        <taxon>Bacteroidaceae</taxon>
        <taxon>Bacteroides</taxon>
    </lineage>
</organism>
<dbReference type="SUPFAM" id="SSF52266">
    <property type="entry name" value="SGNH hydrolase"/>
    <property type="match status" value="1"/>
</dbReference>
<gene>
    <name evidence="3" type="ORF">DW190_00340</name>
</gene>
<dbReference type="RefSeq" id="WP_122295078.1">
    <property type="nucleotide sequence ID" value="NZ_CAXSLD010000001.1"/>
</dbReference>
<feature type="domain" description="Sialate O-acetylesterase" evidence="2">
    <location>
        <begin position="427"/>
        <end position="540"/>
    </location>
</feature>
<sequence length="652" mass="73157">MKRRFVLLLLLCIVHIGGYAKITLPGYFTDNMVLQQQTKVLISGQSSGQGGVELRVGWNKKVYKADIGTSGEWSIEVETPKAGGPYDIVLSDGEECFLHNVLIGEVWLCSGQSNMEMPLAGWGKVMNYEKEIAEADYPSIRLFQVKKETSLSPRKNLASTMGGWKECSPAMIPNFSAVGYFFARNLWKDLNVPVGVIDCTWGGTPAEGWASYDAMKKILGFSKEVENAQALKFNAELLRKKYDEDRKEWQQGLNDSDRGYSGNRSLWTPTGYPDENWGAMSLPGYWENKGMSNFDGIVWFRKTIDIPADWSGKQLKLRLSMIDDEDITYFNGVEIARGYGYNSPREYIVPAEVVKVGKAVITVRVSDFGGEGGIHGQPEDLWISCGEADKIPLAGEWRYKVGVSMKEVPRVPLSPVDNASYPAAIYNAMVNPLIHFPVKGVIWYQGEANVGRATEYADLFQSLIQDWRDKWQNPEMPFYFVQLASYLERKEIQPDSEWAALREAQNKALHLCNTGMAVAIDIGDANDIHPKNKQEVGRRLSLLALQKTYGKGKVTDIMSYKDYVVENDKVRLIFEGNTKGFQPSDLLTGFTIAGADHVFYPAKAQIKGNELLVWSPDVSNPVAVRYGWADNPDCNLYDRTGFPVAPFRTDCW</sequence>
<protein>
    <submittedName>
        <fullName evidence="3">9-O-acetylesterase</fullName>
    </submittedName>
</protein>
<evidence type="ECO:0000256" key="1">
    <source>
        <dbReference type="ARBA" id="ARBA00022801"/>
    </source>
</evidence>
<dbReference type="Proteomes" id="UP000283512">
    <property type="component" value="Unassembled WGS sequence"/>
</dbReference>